<comment type="caution">
    <text evidence="2">The sequence shown here is derived from an EMBL/GenBank/DDBJ whole genome shotgun (WGS) entry which is preliminary data.</text>
</comment>
<reference evidence="2" key="2">
    <citation type="journal article" date="2023" name="Proc. Natl. Acad. Sci. U.S.A.">
        <title>A global phylogenomic analysis of the shiitake genus Lentinula.</title>
        <authorList>
            <person name="Sierra-Patev S."/>
            <person name="Min B."/>
            <person name="Naranjo-Ortiz M."/>
            <person name="Looney B."/>
            <person name="Konkel Z."/>
            <person name="Slot J.C."/>
            <person name="Sakamoto Y."/>
            <person name="Steenwyk J.L."/>
            <person name="Rokas A."/>
            <person name="Carro J."/>
            <person name="Camarero S."/>
            <person name="Ferreira P."/>
            <person name="Molpeceres G."/>
            <person name="Ruiz-Duenas F.J."/>
            <person name="Serrano A."/>
            <person name="Henrissat B."/>
            <person name="Drula E."/>
            <person name="Hughes K.W."/>
            <person name="Mata J.L."/>
            <person name="Ishikawa N.K."/>
            <person name="Vargas-Isla R."/>
            <person name="Ushijima S."/>
            <person name="Smith C.A."/>
            <person name="Donoghue J."/>
            <person name="Ahrendt S."/>
            <person name="Andreopoulos W."/>
            <person name="He G."/>
            <person name="LaButti K."/>
            <person name="Lipzen A."/>
            <person name="Ng V."/>
            <person name="Riley R."/>
            <person name="Sandor L."/>
            <person name="Barry K."/>
            <person name="Martinez A.T."/>
            <person name="Xiao Y."/>
            <person name="Gibbons J.G."/>
            <person name="Terashima K."/>
            <person name="Grigoriev I.V."/>
            <person name="Hibbett D."/>
        </authorList>
    </citation>
    <scope>NUCLEOTIDE SEQUENCE</scope>
    <source>
        <strain evidence="2">ET3784</strain>
    </source>
</reference>
<organism evidence="2 3">
    <name type="scientific">Lentinula guzmanii</name>
    <dbReference type="NCBI Taxonomy" id="2804957"/>
    <lineage>
        <taxon>Eukaryota</taxon>
        <taxon>Fungi</taxon>
        <taxon>Dikarya</taxon>
        <taxon>Basidiomycota</taxon>
        <taxon>Agaricomycotina</taxon>
        <taxon>Agaricomycetes</taxon>
        <taxon>Agaricomycetidae</taxon>
        <taxon>Agaricales</taxon>
        <taxon>Marasmiineae</taxon>
        <taxon>Omphalotaceae</taxon>
        <taxon>Lentinula</taxon>
    </lineage>
</organism>
<evidence type="ECO:0000256" key="1">
    <source>
        <dbReference type="SAM" id="SignalP"/>
    </source>
</evidence>
<reference evidence="2" key="1">
    <citation type="submission" date="2022-08" db="EMBL/GenBank/DDBJ databases">
        <authorList>
            <consortium name="DOE Joint Genome Institute"/>
            <person name="Min B."/>
            <person name="Sierra-Patev S."/>
            <person name="Naranjo-Ortiz M."/>
            <person name="Looney B."/>
            <person name="Konkel Z."/>
            <person name="Slot J.C."/>
            <person name="Sakamoto Y."/>
            <person name="Steenwyk J.L."/>
            <person name="Rokas A."/>
            <person name="Carro J."/>
            <person name="Camarero S."/>
            <person name="Ferreira P."/>
            <person name="Molpeceres G."/>
            <person name="Ruiz-duenas F.J."/>
            <person name="Serrano A."/>
            <person name="Henrissat B."/>
            <person name="Drula E."/>
            <person name="Hughes K.W."/>
            <person name="Mata J.L."/>
            <person name="Ishikawa N.K."/>
            <person name="Vargas-Isla R."/>
            <person name="Ushijima S."/>
            <person name="Smith C.A."/>
            <person name="Ahrendt S."/>
            <person name="Andreopoulos W."/>
            <person name="He G."/>
            <person name="LaButti K."/>
            <person name="Lipzen A."/>
            <person name="Ng V."/>
            <person name="Riley R."/>
            <person name="Sandor L."/>
            <person name="Barry K."/>
            <person name="Martinez A.T."/>
            <person name="Xiao Y."/>
            <person name="Gibbons J.G."/>
            <person name="Terashima K."/>
            <person name="Hibbett D.S."/>
            <person name="Grigoriev I.V."/>
        </authorList>
    </citation>
    <scope>NUCLEOTIDE SEQUENCE</scope>
    <source>
        <strain evidence="2">ET3784</strain>
    </source>
</reference>
<sequence length="230" mass="25776">MYLRAHTFFPALFVSLLFVASTFAIPITISPDSNSHDFLSDAQSPKLVDRDVVPKSIHARAKVPNRLPGSLVFPTKAIEAQVIFLGQQLSEQELTALIFAIETMLKPAMKFFNGVLKIGINEANEYEKVRYLLKTPEMPVTSFNYGPTSKMDNGASSSDTEYRFDFKIATRVPNSWRHYSTAGHPFHGTIARASLSSGGKLTGSIRLEIEPNRVDYLPIFKRYNLRDCIV</sequence>
<evidence type="ECO:0000313" key="3">
    <source>
        <dbReference type="Proteomes" id="UP001176059"/>
    </source>
</evidence>
<dbReference type="AlphaFoldDB" id="A0AA38JMZ4"/>
<dbReference type="EMBL" id="JANVFO010000039">
    <property type="protein sequence ID" value="KAJ3728188.1"/>
    <property type="molecule type" value="Genomic_DNA"/>
</dbReference>
<gene>
    <name evidence="2" type="ORF">DFJ43DRAFT_1140032</name>
</gene>
<evidence type="ECO:0000313" key="2">
    <source>
        <dbReference type="EMBL" id="KAJ3728188.1"/>
    </source>
</evidence>
<keyword evidence="3" id="KW-1185">Reference proteome</keyword>
<dbReference type="Proteomes" id="UP001176059">
    <property type="component" value="Unassembled WGS sequence"/>
</dbReference>
<accession>A0AA38JMZ4</accession>
<proteinExistence type="predicted"/>
<name>A0AA38JMZ4_9AGAR</name>
<feature type="chain" id="PRO_5041248080" evidence="1">
    <location>
        <begin position="25"/>
        <end position="230"/>
    </location>
</feature>
<keyword evidence="1" id="KW-0732">Signal</keyword>
<feature type="signal peptide" evidence="1">
    <location>
        <begin position="1"/>
        <end position="24"/>
    </location>
</feature>
<protein>
    <submittedName>
        <fullName evidence="2">Uncharacterized protein</fullName>
    </submittedName>
</protein>